<dbReference type="SUPFAM" id="SSF55021">
    <property type="entry name" value="ACT-like"/>
    <property type="match status" value="2"/>
</dbReference>
<dbReference type="GO" id="GO:0046394">
    <property type="term" value="P:carboxylic acid biosynthetic process"/>
    <property type="evidence" value="ECO:0007669"/>
    <property type="project" value="UniProtKB-ARBA"/>
</dbReference>
<dbReference type="AlphaFoldDB" id="A0A4U0VAP0"/>
<dbReference type="OrthoDB" id="10064407at2759"/>
<gene>
    <name evidence="3" type="ORF">B0A54_03329</name>
    <name evidence="2" type="ORF">LTR91_011908</name>
</gene>
<evidence type="ECO:0000313" key="5">
    <source>
        <dbReference type="Proteomes" id="UP001175353"/>
    </source>
</evidence>
<dbReference type="EMBL" id="NAJP01000013">
    <property type="protein sequence ID" value="TKA45035.1"/>
    <property type="molecule type" value="Genomic_DNA"/>
</dbReference>
<organism evidence="3 4">
    <name type="scientific">Friedmanniomyces endolithicus</name>
    <dbReference type="NCBI Taxonomy" id="329885"/>
    <lineage>
        <taxon>Eukaryota</taxon>
        <taxon>Fungi</taxon>
        <taxon>Dikarya</taxon>
        <taxon>Ascomycota</taxon>
        <taxon>Pezizomycotina</taxon>
        <taxon>Dothideomycetes</taxon>
        <taxon>Dothideomycetidae</taxon>
        <taxon>Mycosphaerellales</taxon>
        <taxon>Teratosphaeriaceae</taxon>
        <taxon>Friedmanniomyces</taxon>
    </lineage>
</organism>
<proteinExistence type="predicted"/>
<feature type="domain" description="DUF2241" evidence="1">
    <location>
        <begin position="6"/>
        <end position="79"/>
    </location>
</feature>
<keyword evidence="5" id="KW-1185">Reference proteome</keyword>
<dbReference type="Proteomes" id="UP000310066">
    <property type="component" value="Unassembled WGS sequence"/>
</dbReference>
<accession>A0A4U0VAP0</accession>
<evidence type="ECO:0000313" key="4">
    <source>
        <dbReference type="Proteomes" id="UP000310066"/>
    </source>
</evidence>
<comment type="caution">
    <text evidence="3">The sequence shown here is derived from an EMBL/GenBank/DDBJ whole genome shotgun (WGS) entry which is preliminary data.</text>
</comment>
<reference evidence="3 4" key="1">
    <citation type="submission" date="2017-03" db="EMBL/GenBank/DDBJ databases">
        <title>Genomes of endolithic fungi from Antarctica.</title>
        <authorList>
            <person name="Coleine C."/>
            <person name="Masonjones S."/>
            <person name="Stajich J.E."/>
        </authorList>
    </citation>
    <scope>NUCLEOTIDE SEQUENCE [LARGE SCALE GENOMIC DNA]</scope>
    <source>
        <strain evidence="3 4">CCFEE 5311</strain>
    </source>
</reference>
<dbReference type="Gene3D" id="3.30.2130.10">
    <property type="entry name" value="VC0802-like"/>
    <property type="match status" value="1"/>
</dbReference>
<reference evidence="2" key="2">
    <citation type="submission" date="2023-06" db="EMBL/GenBank/DDBJ databases">
        <title>Black Yeasts Isolated from many extreme environments.</title>
        <authorList>
            <person name="Coleine C."/>
            <person name="Stajich J.E."/>
            <person name="Selbmann L."/>
        </authorList>
    </citation>
    <scope>NUCLEOTIDE SEQUENCE</scope>
    <source>
        <strain evidence="2">CCFEE 5200</strain>
    </source>
</reference>
<dbReference type="PANTHER" id="PTHR39199">
    <property type="entry name" value="BLR5128 PROTEIN"/>
    <property type="match status" value="1"/>
</dbReference>
<evidence type="ECO:0000313" key="2">
    <source>
        <dbReference type="EMBL" id="KAK0981328.1"/>
    </source>
</evidence>
<name>A0A4U0VAP0_9PEZI</name>
<dbReference type="Proteomes" id="UP001175353">
    <property type="component" value="Unassembled WGS sequence"/>
</dbReference>
<dbReference type="EMBL" id="JAUJLE010000112">
    <property type="protein sequence ID" value="KAK0981328.1"/>
    <property type="molecule type" value="Genomic_DNA"/>
</dbReference>
<dbReference type="STRING" id="329885.A0A4U0VAP0"/>
<protein>
    <recommendedName>
        <fullName evidence="1">DUF2241 domain-containing protein</fullName>
    </recommendedName>
</protein>
<dbReference type="InterPro" id="IPR045865">
    <property type="entry name" value="ACT-like_dom_sf"/>
</dbReference>
<evidence type="ECO:0000259" key="1">
    <source>
        <dbReference type="Pfam" id="PF10000"/>
    </source>
</evidence>
<dbReference type="GO" id="GO:0006520">
    <property type="term" value="P:amino acid metabolic process"/>
    <property type="evidence" value="ECO:0007669"/>
    <property type="project" value="UniProtKB-ARBA"/>
</dbReference>
<dbReference type="Pfam" id="PF10000">
    <property type="entry name" value="ACT_3"/>
    <property type="match status" value="1"/>
</dbReference>
<sequence>MAAPAPGGTDLPTLLRSMSPTLHQSTFVWATLEGDLQQFKIQQALPHAEMLFREAEGYTLILTETVAQEMELDHTFRCRKITLNVHSSLEASGFIAAVATRLARMEMGCNCVAGYFHDHVFVPVGKEDLVMLELRAMALEQQ</sequence>
<dbReference type="PANTHER" id="PTHR39199:SF1">
    <property type="entry name" value="BLR5128 PROTEIN"/>
    <property type="match status" value="1"/>
</dbReference>
<evidence type="ECO:0000313" key="3">
    <source>
        <dbReference type="EMBL" id="TKA45035.1"/>
    </source>
</evidence>
<dbReference type="InterPro" id="IPR018717">
    <property type="entry name" value="DUF2241"/>
</dbReference>